<feature type="compositionally biased region" description="Basic and acidic residues" evidence="1">
    <location>
        <begin position="94"/>
        <end position="117"/>
    </location>
</feature>
<keyword evidence="3" id="KW-1185">Reference proteome</keyword>
<reference evidence="2 3" key="1">
    <citation type="submission" date="2018-05" db="EMBL/GenBank/DDBJ databases">
        <title>Complete genome sequence of Massilia oculi sp. nov. CCUG 43427T (=DSM 26321T), the type strain of M. oculi, and comparison with genome sequences of other Massilia strains.</title>
        <authorList>
            <person name="Zhu B."/>
        </authorList>
    </citation>
    <scope>NUCLEOTIDE SEQUENCE [LARGE SCALE GENOMIC DNA]</scope>
    <source>
        <strain evidence="2 3">CCUG 43427</strain>
    </source>
</reference>
<dbReference type="OrthoDB" id="8758481at2"/>
<dbReference type="RefSeq" id="WP_109344857.1">
    <property type="nucleotide sequence ID" value="NZ_CP029343.1"/>
</dbReference>
<proteinExistence type="predicted"/>
<protein>
    <submittedName>
        <fullName evidence="2">Uncharacterized protein</fullName>
    </submittedName>
</protein>
<evidence type="ECO:0000256" key="1">
    <source>
        <dbReference type="SAM" id="MobiDB-lite"/>
    </source>
</evidence>
<feature type="compositionally biased region" description="Polar residues" evidence="1">
    <location>
        <begin position="80"/>
        <end position="93"/>
    </location>
</feature>
<feature type="region of interest" description="Disordered" evidence="1">
    <location>
        <begin position="27"/>
        <end position="117"/>
    </location>
</feature>
<dbReference type="Proteomes" id="UP000245820">
    <property type="component" value="Chromosome"/>
</dbReference>
<accession>A0A2S2DGK7</accession>
<organism evidence="2 3">
    <name type="scientific">Massilia oculi</name>
    <dbReference type="NCBI Taxonomy" id="945844"/>
    <lineage>
        <taxon>Bacteria</taxon>
        <taxon>Pseudomonadati</taxon>
        <taxon>Pseudomonadota</taxon>
        <taxon>Betaproteobacteria</taxon>
        <taxon>Burkholderiales</taxon>
        <taxon>Oxalobacteraceae</taxon>
        <taxon>Telluria group</taxon>
        <taxon>Massilia</taxon>
    </lineage>
</organism>
<evidence type="ECO:0000313" key="2">
    <source>
        <dbReference type="EMBL" id="AWL04478.1"/>
    </source>
</evidence>
<dbReference type="EMBL" id="CP029343">
    <property type="protein sequence ID" value="AWL04478.1"/>
    <property type="molecule type" value="Genomic_DNA"/>
</dbReference>
<sequence length="117" mass="12241">MTNLDSEETMKNVIVLLSGVIIAASAAAQADKTGASTTQAERKGTVDRQLPANTGRDKQANPAAEGPESANVVDPGFQGGSKQETTASGLGQSKNKDERSPDKTRADVQDIENKTKQ</sequence>
<dbReference type="KEGG" id="mtim:DIR46_08550"/>
<evidence type="ECO:0000313" key="3">
    <source>
        <dbReference type="Proteomes" id="UP000245820"/>
    </source>
</evidence>
<gene>
    <name evidence="2" type="ORF">DIR46_08550</name>
</gene>
<name>A0A2S2DGK7_9BURK</name>
<dbReference type="AlphaFoldDB" id="A0A2S2DGK7"/>